<gene>
    <name evidence="2" type="ORF">GCM10009849_00550</name>
</gene>
<dbReference type="Proteomes" id="UP001500432">
    <property type="component" value="Unassembled WGS sequence"/>
</dbReference>
<keyword evidence="3" id="KW-1185">Reference proteome</keyword>
<evidence type="ECO:0008006" key="4">
    <source>
        <dbReference type="Google" id="ProtNLM"/>
    </source>
</evidence>
<keyword evidence="1" id="KW-0812">Transmembrane</keyword>
<sequence>MNLVVVGMGFGAFLAYMSFQFGVGGFLGSLVFLVVGAVLGRAAEGRVDLRRVWEALTGRRSSS</sequence>
<keyword evidence="1" id="KW-0472">Membrane</keyword>
<organism evidence="2 3">
    <name type="scientific">Sinomonas flava</name>
    <dbReference type="NCBI Taxonomy" id="496857"/>
    <lineage>
        <taxon>Bacteria</taxon>
        <taxon>Bacillati</taxon>
        <taxon>Actinomycetota</taxon>
        <taxon>Actinomycetes</taxon>
        <taxon>Micrococcales</taxon>
        <taxon>Micrococcaceae</taxon>
        <taxon>Sinomonas</taxon>
    </lineage>
</organism>
<name>A0ABN3BHC3_9MICC</name>
<dbReference type="RefSeq" id="WP_208711358.1">
    <property type="nucleotide sequence ID" value="NZ_BAAAQW010000001.1"/>
</dbReference>
<evidence type="ECO:0000313" key="3">
    <source>
        <dbReference type="Proteomes" id="UP001500432"/>
    </source>
</evidence>
<protein>
    <recommendedName>
        <fullName evidence="4">Small integral membrane protein</fullName>
    </recommendedName>
</protein>
<feature type="transmembrane region" description="Helical" evidence="1">
    <location>
        <begin position="12"/>
        <end position="40"/>
    </location>
</feature>
<evidence type="ECO:0000313" key="2">
    <source>
        <dbReference type="EMBL" id="GAA2196236.1"/>
    </source>
</evidence>
<proteinExistence type="predicted"/>
<accession>A0ABN3BHC3</accession>
<keyword evidence="1" id="KW-1133">Transmembrane helix</keyword>
<comment type="caution">
    <text evidence="2">The sequence shown here is derived from an EMBL/GenBank/DDBJ whole genome shotgun (WGS) entry which is preliminary data.</text>
</comment>
<reference evidence="2 3" key="1">
    <citation type="journal article" date="2019" name="Int. J. Syst. Evol. Microbiol.">
        <title>The Global Catalogue of Microorganisms (GCM) 10K type strain sequencing project: providing services to taxonomists for standard genome sequencing and annotation.</title>
        <authorList>
            <consortium name="The Broad Institute Genomics Platform"/>
            <consortium name="The Broad Institute Genome Sequencing Center for Infectious Disease"/>
            <person name="Wu L."/>
            <person name="Ma J."/>
        </authorList>
    </citation>
    <scope>NUCLEOTIDE SEQUENCE [LARGE SCALE GENOMIC DNA]</scope>
    <source>
        <strain evidence="2 3">JCM 16034</strain>
    </source>
</reference>
<evidence type="ECO:0000256" key="1">
    <source>
        <dbReference type="SAM" id="Phobius"/>
    </source>
</evidence>
<dbReference type="EMBL" id="BAAAQW010000001">
    <property type="protein sequence ID" value="GAA2196236.1"/>
    <property type="molecule type" value="Genomic_DNA"/>
</dbReference>